<evidence type="ECO:0000313" key="2">
    <source>
        <dbReference type="EMBL" id="TNN40432.1"/>
    </source>
</evidence>
<feature type="region of interest" description="Disordered" evidence="1">
    <location>
        <begin position="1"/>
        <end position="23"/>
    </location>
</feature>
<dbReference type="EMBL" id="SRLO01001190">
    <property type="protein sequence ID" value="TNN40432.1"/>
    <property type="molecule type" value="Genomic_DNA"/>
</dbReference>
<evidence type="ECO:0000256" key="1">
    <source>
        <dbReference type="SAM" id="MobiDB-lite"/>
    </source>
</evidence>
<accession>A0A4Z2FJH5</accession>
<feature type="region of interest" description="Disordered" evidence="1">
    <location>
        <begin position="59"/>
        <end position="81"/>
    </location>
</feature>
<gene>
    <name evidence="2" type="ORF">EYF80_049396</name>
</gene>
<evidence type="ECO:0000313" key="3">
    <source>
        <dbReference type="Proteomes" id="UP000314294"/>
    </source>
</evidence>
<keyword evidence="3" id="KW-1185">Reference proteome</keyword>
<protein>
    <submittedName>
        <fullName evidence="2">Uncharacterized protein</fullName>
    </submittedName>
</protein>
<proteinExistence type="predicted"/>
<reference evidence="2 3" key="1">
    <citation type="submission" date="2019-03" db="EMBL/GenBank/DDBJ databases">
        <title>First draft genome of Liparis tanakae, snailfish: a comprehensive survey of snailfish specific genes.</title>
        <authorList>
            <person name="Kim W."/>
            <person name="Song I."/>
            <person name="Jeong J.-H."/>
            <person name="Kim D."/>
            <person name="Kim S."/>
            <person name="Ryu S."/>
            <person name="Song J.Y."/>
            <person name="Lee S.K."/>
        </authorList>
    </citation>
    <scope>NUCLEOTIDE SEQUENCE [LARGE SCALE GENOMIC DNA]</scope>
    <source>
        <tissue evidence="2">Muscle</tissue>
    </source>
</reference>
<comment type="caution">
    <text evidence="2">The sequence shown here is derived from an EMBL/GenBank/DDBJ whole genome shotgun (WGS) entry which is preliminary data.</text>
</comment>
<name>A0A4Z2FJH5_9TELE</name>
<sequence>MSTRDTWVATKTPLPVSSDFGTSKNRRTWHSLGFHWETPQTGPLQTETFQPALDTAVCKDRKAGRRKKDPPGTKASATETE</sequence>
<dbReference type="Proteomes" id="UP000314294">
    <property type="component" value="Unassembled WGS sequence"/>
</dbReference>
<organism evidence="2 3">
    <name type="scientific">Liparis tanakae</name>
    <name type="common">Tanaka's snailfish</name>
    <dbReference type="NCBI Taxonomy" id="230148"/>
    <lineage>
        <taxon>Eukaryota</taxon>
        <taxon>Metazoa</taxon>
        <taxon>Chordata</taxon>
        <taxon>Craniata</taxon>
        <taxon>Vertebrata</taxon>
        <taxon>Euteleostomi</taxon>
        <taxon>Actinopterygii</taxon>
        <taxon>Neopterygii</taxon>
        <taxon>Teleostei</taxon>
        <taxon>Neoteleostei</taxon>
        <taxon>Acanthomorphata</taxon>
        <taxon>Eupercaria</taxon>
        <taxon>Perciformes</taxon>
        <taxon>Cottioidei</taxon>
        <taxon>Cottales</taxon>
        <taxon>Liparidae</taxon>
        <taxon>Liparis</taxon>
    </lineage>
</organism>
<dbReference type="AlphaFoldDB" id="A0A4Z2FJH5"/>